<dbReference type="Gene3D" id="1.10.10.60">
    <property type="entry name" value="Homeodomain-like"/>
    <property type="match status" value="2"/>
</dbReference>
<protein>
    <submittedName>
        <fullName evidence="5">Helix-turn-helix transcriptional regulator</fullName>
    </submittedName>
</protein>
<evidence type="ECO:0000313" key="6">
    <source>
        <dbReference type="Proteomes" id="UP000812277"/>
    </source>
</evidence>
<dbReference type="PROSITE" id="PS00041">
    <property type="entry name" value="HTH_ARAC_FAMILY_1"/>
    <property type="match status" value="1"/>
</dbReference>
<reference evidence="5 6" key="1">
    <citation type="submission" date="2021-07" db="EMBL/GenBank/DDBJ databases">
        <title>Paenibacillus radiodurans sp. nov., isolated from the southeastern edge of Tengger Desert.</title>
        <authorList>
            <person name="Zhang G."/>
        </authorList>
    </citation>
    <scope>NUCLEOTIDE SEQUENCE [LARGE SCALE GENOMIC DNA]</scope>
    <source>
        <strain evidence="5 6">DT7-4</strain>
    </source>
</reference>
<accession>A0ABS7D990</accession>
<dbReference type="PANTHER" id="PTHR43280:SF2">
    <property type="entry name" value="HTH-TYPE TRANSCRIPTIONAL REGULATOR EXSA"/>
    <property type="match status" value="1"/>
</dbReference>
<dbReference type="InterPro" id="IPR009057">
    <property type="entry name" value="Homeodomain-like_sf"/>
</dbReference>
<organism evidence="5 6">
    <name type="scientific">Paenibacillus oenotherae</name>
    <dbReference type="NCBI Taxonomy" id="1435645"/>
    <lineage>
        <taxon>Bacteria</taxon>
        <taxon>Bacillati</taxon>
        <taxon>Bacillota</taxon>
        <taxon>Bacilli</taxon>
        <taxon>Bacillales</taxon>
        <taxon>Paenibacillaceae</taxon>
        <taxon>Paenibacillus</taxon>
    </lineage>
</organism>
<comment type="caution">
    <text evidence="5">The sequence shown here is derived from an EMBL/GenBank/DDBJ whole genome shotgun (WGS) entry which is preliminary data.</text>
</comment>
<name>A0ABS7D990_9BACL</name>
<evidence type="ECO:0000256" key="1">
    <source>
        <dbReference type="ARBA" id="ARBA00023015"/>
    </source>
</evidence>
<dbReference type="SUPFAM" id="SSF46689">
    <property type="entry name" value="Homeodomain-like"/>
    <property type="match status" value="2"/>
</dbReference>
<dbReference type="SMART" id="SM00342">
    <property type="entry name" value="HTH_ARAC"/>
    <property type="match status" value="1"/>
</dbReference>
<dbReference type="InterPro" id="IPR018060">
    <property type="entry name" value="HTH_AraC"/>
</dbReference>
<evidence type="ECO:0000259" key="4">
    <source>
        <dbReference type="PROSITE" id="PS01124"/>
    </source>
</evidence>
<keyword evidence="2" id="KW-0238">DNA-binding</keyword>
<evidence type="ECO:0000256" key="3">
    <source>
        <dbReference type="ARBA" id="ARBA00023163"/>
    </source>
</evidence>
<gene>
    <name evidence="5" type="ORF">K0T92_17380</name>
</gene>
<feature type="domain" description="HTH araC/xylS-type" evidence="4">
    <location>
        <begin position="167"/>
        <end position="266"/>
    </location>
</feature>
<dbReference type="Pfam" id="PF12833">
    <property type="entry name" value="HTH_18"/>
    <property type="match status" value="1"/>
</dbReference>
<dbReference type="EMBL" id="JAHZIJ010000013">
    <property type="protein sequence ID" value="MBW7476509.1"/>
    <property type="molecule type" value="Genomic_DNA"/>
</dbReference>
<keyword evidence="3" id="KW-0804">Transcription</keyword>
<dbReference type="Proteomes" id="UP000812277">
    <property type="component" value="Unassembled WGS sequence"/>
</dbReference>
<dbReference type="RefSeq" id="WP_219873745.1">
    <property type="nucleotide sequence ID" value="NZ_JAHZIJ010000013.1"/>
</dbReference>
<keyword evidence="1" id="KW-0805">Transcription regulation</keyword>
<dbReference type="InterPro" id="IPR018062">
    <property type="entry name" value="HTH_AraC-typ_CS"/>
</dbReference>
<evidence type="ECO:0000313" key="5">
    <source>
        <dbReference type="EMBL" id="MBW7476509.1"/>
    </source>
</evidence>
<proteinExistence type="predicted"/>
<dbReference type="PANTHER" id="PTHR43280">
    <property type="entry name" value="ARAC-FAMILY TRANSCRIPTIONAL REGULATOR"/>
    <property type="match status" value="1"/>
</dbReference>
<dbReference type="PROSITE" id="PS01124">
    <property type="entry name" value="HTH_ARAC_FAMILY_2"/>
    <property type="match status" value="1"/>
</dbReference>
<keyword evidence="6" id="KW-1185">Reference proteome</keyword>
<sequence length="273" mass="31229">MMDLSSSILPVFLIDTKLEGLRSWFMNHYLIIFLVPESRLELLNVSINNILYPLSPEQFLLVSPKQSVQLLSPDPDAAIIHFQAPFFKKLSQRQELEKNMLTARLPFEDSLLRLWSIQRKGTHAQELLFGSQVLYQLLISILSLSAARPAASASSTTHAYVDGKAIIYATRYINSHLSDCDLSLDAIADHVGYHPNYFCKQFKRIMKITPMKYVNQLRLDKAVALLQQTDLSVHQICEQVGIRKSSILAAMIRERIGYTPTEYRRTIRFVQTT</sequence>
<evidence type="ECO:0000256" key="2">
    <source>
        <dbReference type="ARBA" id="ARBA00023125"/>
    </source>
</evidence>